<dbReference type="Proteomes" id="UP000626092">
    <property type="component" value="Unassembled WGS sequence"/>
</dbReference>
<accession>A0A834LJS2</accession>
<dbReference type="AlphaFoldDB" id="A0A834LJS2"/>
<dbReference type="InterPro" id="IPR050148">
    <property type="entry name" value="Terpene_synthase-like"/>
</dbReference>
<dbReference type="InterPro" id="IPR005630">
    <property type="entry name" value="Terpene_synthase_metal-bd"/>
</dbReference>
<sequence length="130" mass="14536">MGTAGSGRVRWGRPRWAGRYCGQLDMEVPEWEGELAVLKDMARAYLAEAKWYHDGYVPTMEEYMPVAQESSGVRSLVTVSFLGMGELATKSAFDWIRSDPLISQATEVIGRLMDDVAGHEVRLMTSFISI</sequence>
<evidence type="ECO:0000313" key="7">
    <source>
        <dbReference type="EMBL" id="KAF7139904.1"/>
    </source>
</evidence>
<dbReference type="GO" id="GO:0000287">
    <property type="term" value="F:magnesium ion binding"/>
    <property type="evidence" value="ECO:0007669"/>
    <property type="project" value="InterPro"/>
</dbReference>
<comment type="similarity">
    <text evidence="2">Belongs to the terpene synthase family.</text>
</comment>
<comment type="pathway">
    <text evidence="1">Secondary metabolite biosynthesis.</text>
</comment>
<reference evidence="7" key="1">
    <citation type="submission" date="2019-11" db="EMBL/GenBank/DDBJ databases">
        <authorList>
            <person name="Liu Y."/>
            <person name="Hou J."/>
            <person name="Li T.-Q."/>
            <person name="Guan C.-H."/>
            <person name="Wu X."/>
            <person name="Wu H.-Z."/>
            <person name="Ling F."/>
            <person name="Zhang R."/>
            <person name="Shi X.-G."/>
            <person name="Ren J.-P."/>
            <person name="Chen E.-F."/>
            <person name="Sun J.-M."/>
        </authorList>
    </citation>
    <scope>NUCLEOTIDE SEQUENCE</scope>
    <source>
        <strain evidence="7">Adult_tree_wgs_1</strain>
        <tissue evidence="7">Leaves</tissue>
    </source>
</reference>
<evidence type="ECO:0000313" key="8">
    <source>
        <dbReference type="Proteomes" id="UP000626092"/>
    </source>
</evidence>
<dbReference type="PANTHER" id="PTHR31225:SF93">
    <property type="entry name" value="ALPHA-HUMULENE_(-)-(E)-BETA-CARYOPHYLLENE SYNTHASE"/>
    <property type="match status" value="1"/>
</dbReference>
<keyword evidence="8" id="KW-1185">Reference proteome</keyword>
<dbReference type="PANTHER" id="PTHR31225">
    <property type="entry name" value="OS04G0344100 PROTEIN-RELATED"/>
    <property type="match status" value="1"/>
</dbReference>
<feature type="domain" description="Terpene synthase metal-binding" evidence="6">
    <location>
        <begin position="38"/>
        <end position="121"/>
    </location>
</feature>
<keyword evidence="4" id="KW-0460">Magnesium</keyword>
<dbReference type="OrthoDB" id="1877784at2759"/>
<evidence type="ECO:0000256" key="5">
    <source>
        <dbReference type="ARBA" id="ARBA00023239"/>
    </source>
</evidence>
<organism evidence="7 8">
    <name type="scientific">Rhododendron simsii</name>
    <name type="common">Sims's rhododendron</name>
    <dbReference type="NCBI Taxonomy" id="118357"/>
    <lineage>
        <taxon>Eukaryota</taxon>
        <taxon>Viridiplantae</taxon>
        <taxon>Streptophyta</taxon>
        <taxon>Embryophyta</taxon>
        <taxon>Tracheophyta</taxon>
        <taxon>Spermatophyta</taxon>
        <taxon>Magnoliopsida</taxon>
        <taxon>eudicotyledons</taxon>
        <taxon>Gunneridae</taxon>
        <taxon>Pentapetalae</taxon>
        <taxon>asterids</taxon>
        <taxon>Ericales</taxon>
        <taxon>Ericaceae</taxon>
        <taxon>Ericoideae</taxon>
        <taxon>Rhodoreae</taxon>
        <taxon>Rhododendron</taxon>
    </lineage>
</organism>
<keyword evidence="5" id="KW-0456">Lyase</keyword>
<evidence type="ECO:0000256" key="3">
    <source>
        <dbReference type="ARBA" id="ARBA00022723"/>
    </source>
</evidence>
<dbReference type="InterPro" id="IPR008949">
    <property type="entry name" value="Isoprenoid_synthase_dom_sf"/>
</dbReference>
<dbReference type="EMBL" id="WJXA01000006">
    <property type="protein sequence ID" value="KAF7139904.1"/>
    <property type="molecule type" value="Genomic_DNA"/>
</dbReference>
<dbReference type="GO" id="GO:0010333">
    <property type="term" value="F:terpene synthase activity"/>
    <property type="evidence" value="ECO:0007669"/>
    <property type="project" value="InterPro"/>
</dbReference>
<dbReference type="GO" id="GO:0016114">
    <property type="term" value="P:terpenoid biosynthetic process"/>
    <property type="evidence" value="ECO:0007669"/>
    <property type="project" value="InterPro"/>
</dbReference>
<evidence type="ECO:0000256" key="2">
    <source>
        <dbReference type="ARBA" id="ARBA00006333"/>
    </source>
</evidence>
<gene>
    <name evidence="7" type="ORF">RHSIM_Rhsim06G0190400</name>
</gene>
<dbReference type="Pfam" id="PF03936">
    <property type="entry name" value="Terpene_synth_C"/>
    <property type="match status" value="1"/>
</dbReference>
<keyword evidence="3" id="KW-0479">Metal-binding</keyword>
<comment type="caution">
    <text evidence="7">The sequence shown here is derived from an EMBL/GenBank/DDBJ whole genome shotgun (WGS) entry which is preliminary data.</text>
</comment>
<protein>
    <recommendedName>
        <fullName evidence="6">Terpene synthase metal-binding domain-containing protein</fullName>
    </recommendedName>
</protein>
<evidence type="ECO:0000256" key="1">
    <source>
        <dbReference type="ARBA" id="ARBA00005179"/>
    </source>
</evidence>
<dbReference type="SUPFAM" id="SSF48576">
    <property type="entry name" value="Terpenoid synthases"/>
    <property type="match status" value="1"/>
</dbReference>
<proteinExistence type="inferred from homology"/>
<dbReference type="Gene3D" id="1.10.600.10">
    <property type="entry name" value="Farnesyl Diphosphate Synthase"/>
    <property type="match status" value="1"/>
</dbReference>
<name>A0A834LJS2_RHOSS</name>
<evidence type="ECO:0000256" key="4">
    <source>
        <dbReference type="ARBA" id="ARBA00022842"/>
    </source>
</evidence>
<evidence type="ECO:0000259" key="6">
    <source>
        <dbReference type="Pfam" id="PF03936"/>
    </source>
</evidence>